<feature type="domain" description="CYTH" evidence="1">
    <location>
        <begin position="3"/>
        <end position="151"/>
    </location>
</feature>
<evidence type="ECO:0000259" key="1">
    <source>
        <dbReference type="PROSITE" id="PS51707"/>
    </source>
</evidence>
<dbReference type="Pfam" id="PF01928">
    <property type="entry name" value="CYTH"/>
    <property type="match status" value="1"/>
</dbReference>
<dbReference type="PANTHER" id="PTHR40114:SF1">
    <property type="entry name" value="SLR0698 PROTEIN"/>
    <property type="match status" value="1"/>
</dbReference>
<dbReference type="PANTHER" id="PTHR40114">
    <property type="entry name" value="SLR0698 PROTEIN"/>
    <property type="match status" value="1"/>
</dbReference>
<dbReference type="Proteomes" id="UP000788426">
    <property type="component" value="Unassembled WGS sequence"/>
</dbReference>
<dbReference type="InterPro" id="IPR023577">
    <property type="entry name" value="CYTH_domain"/>
</dbReference>
<dbReference type="PROSITE" id="PS51707">
    <property type="entry name" value="CYTH"/>
    <property type="match status" value="1"/>
</dbReference>
<dbReference type="CDD" id="cd07891">
    <property type="entry name" value="CYTH-like_CthTTM-like_1"/>
    <property type="match status" value="1"/>
</dbReference>
<dbReference type="SMART" id="SM01118">
    <property type="entry name" value="CYTH"/>
    <property type="match status" value="1"/>
</dbReference>
<sequence length="171" mass="19937">MSGLEIERKFIVSKAKAFKSLAFAHQTIKQGYIPCQDATVRIRTKGDKSFLTIKSRSVDGGLSRYEFEKEITHEEAENLFKLCKGGMIEKERFFIKSGEHTFEVDEFYGDNEGLIMAEVELSSIDEPFIKPDFIEKEVTGDKRFYNSFLLHFPYKLWKDKWAEEQLQSKEP</sequence>
<protein>
    <submittedName>
        <fullName evidence="2">CYTH domain-containing protein</fullName>
    </submittedName>
</protein>
<dbReference type="Gene3D" id="2.40.320.10">
    <property type="entry name" value="Hypothetical Protein Pfu-838710-001"/>
    <property type="match status" value="1"/>
</dbReference>
<keyword evidence="3" id="KW-1185">Reference proteome</keyword>
<dbReference type="SUPFAM" id="SSF55154">
    <property type="entry name" value="CYTH-like phosphatases"/>
    <property type="match status" value="1"/>
</dbReference>
<evidence type="ECO:0000313" key="2">
    <source>
        <dbReference type="EMBL" id="MBW4768607.1"/>
    </source>
</evidence>
<accession>A0ABS6YBG4</accession>
<dbReference type="PIRSF" id="PIRSF016487">
    <property type="entry name" value="CYTH_UCP016487"/>
    <property type="match status" value="1"/>
</dbReference>
<name>A0ABS6YBG4_9BACT</name>
<organism evidence="2 3">
    <name type="scientific">Hoylesella nanceiensis</name>
    <dbReference type="NCBI Taxonomy" id="425941"/>
    <lineage>
        <taxon>Bacteria</taxon>
        <taxon>Pseudomonadati</taxon>
        <taxon>Bacteroidota</taxon>
        <taxon>Bacteroidia</taxon>
        <taxon>Bacteroidales</taxon>
        <taxon>Prevotellaceae</taxon>
        <taxon>Hoylesella</taxon>
    </lineage>
</organism>
<dbReference type="InterPro" id="IPR033469">
    <property type="entry name" value="CYTH-like_dom_sf"/>
</dbReference>
<dbReference type="EMBL" id="JAHXCT010000002">
    <property type="protein sequence ID" value="MBW4768607.1"/>
    <property type="molecule type" value="Genomic_DNA"/>
</dbReference>
<dbReference type="InterPro" id="IPR012042">
    <property type="entry name" value="NeuTTM/CthTTM-like"/>
</dbReference>
<dbReference type="GeneID" id="93183261"/>
<gene>
    <name evidence="2" type="ORF">KZO38_02360</name>
</gene>
<evidence type="ECO:0000313" key="3">
    <source>
        <dbReference type="Proteomes" id="UP000788426"/>
    </source>
</evidence>
<reference evidence="2 3" key="1">
    <citation type="submission" date="2021-07" db="EMBL/GenBank/DDBJ databases">
        <title>Genomic diversity and antimicrobial resistance of Prevotella spp. isolated from chronic lung disease airways.</title>
        <authorList>
            <person name="Webb K.A."/>
            <person name="Olagoke O.S."/>
            <person name="Baird T."/>
            <person name="Neill J."/>
            <person name="Pham A."/>
            <person name="Wells T.J."/>
            <person name="Ramsay K.A."/>
            <person name="Bell S.C."/>
            <person name="Sarovich D.S."/>
            <person name="Price E.P."/>
        </authorList>
    </citation>
    <scope>NUCLEOTIDE SEQUENCE [LARGE SCALE GENOMIC DNA]</scope>
    <source>
        <strain evidence="2 3">SCHI0011.S.12</strain>
    </source>
</reference>
<dbReference type="RefSeq" id="WP_018363325.1">
    <property type="nucleotide sequence ID" value="NZ_CAURQY010000012.1"/>
</dbReference>
<comment type="caution">
    <text evidence="2">The sequence shown here is derived from an EMBL/GenBank/DDBJ whole genome shotgun (WGS) entry which is preliminary data.</text>
</comment>
<proteinExistence type="predicted"/>